<name>A0A383RCK2_PAEAL</name>
<proteinExistence type="predicted"/>
<dbReference type="Proteomes" id="UP000304148">
    <property type="component" value="Chromosome"/>
</dbReference>
<gene>
    <name evidence="1" type="ORF">PBLR_12843</name>
</gene>
<dbReference type="AlphaFoldDB" id="A0A383RCK2"/>
<evidence type="ECO:0000313" key="2">
    <source>
        <dbReference type="Proteomes" id="UP000304148"/>
    </source>
</evidence>
<reference evidence="2" key="1">
    <citation type="submission" date="2018-08" db="EMBL/GenBank/DDBJ databases">
        <authorList>
            <person name="Chevrot R."/>
        </authorList>
    </citation>
    <scope>NUCLEOTIDE SEQUENCE [LARGE SCALE GENOMIC DNA]</scope>
</reference>
<sequence length="36" mass="4633">MSKHMFTYYLIHYKYFYKKIKSAINRLKKSFVDYYI</sequence>
<dbReference type="EMBL" id="LS992241">
    <property type="protein sequence ID" value="SYX84421.1"/>
    <property type="molecule type" value="Genomic_DNA"/>
</dbReference>
<protein>
    <submittedName>
        <fullName evidence="1">Uncharacterized protein</fullName>
    </submittedName>
</protein>
<accession>A0A383RCK2</accession>
<evidence type="ECO:0000313" key="1">
    <source>
        <dbReference type="EMBL" id="SYX84421.1"/>
    </source>
</evidence>
<organism evidence="1 2">
    <name type="scientific">Paenibacillus alvei</name>
    <name type="common">Bacillus alvei</name>
    <dbReference type="NCBI Taxonomy" id="44250"/>
    <lineage>
        <taxon>Bacteria</taxon>
        <taxon>Bacillati</taxon>
        <taxon>Bacillota</taxon>
        <taxon>Bacilli</taxon>
        <taxon>Bacillales</taxon>
        <taxon>Paenibacillaceae</taxon>
        <taxon>Paenibacillus</taxon>
    </lineage>
</organism>